<evidence type="ECO:0000313" key="8">
    <source>
        <dbReference type="Proteomes" id="UP000245890"/>
    </source>
</evidence>
<gene>
    <name evidence="7" type="ORF">DD559_03210</name>
</gene>
<dbReference type="Proteomes" id="UP000245890">
    <property type="component" value="Unassembled WGS sequence"/>
</dbReference>
<sequence length="284" mass="29550">MISVRAASCRALALLPLIVAAPALAQQSSEPAPDLSRDTVTVGAGLAVVPSYDGSDKSVVTVAPAVRGTVSGINFAVLGSRAWADLIADSAGPGWDFQAGPVLNLNLNRTARIEDRQVQALGKIKAAAEAGGFVGIGKQGLITSDYDKLTVGVSYIHDVGTVHKSYIVSPSVSYSTPLSRKAFVALNWSANYMGDGYAQTYFGVTPAGSAVSGLPVYTARKGWKDWTLAAIGNVSLTGDLLHGLSMVGGVGYRRLLEDAADSPVVRIAGSRDQWYGAIGLAYTF</sequence>
<dbReference type="GO" id="GO:0009279">
    <property type="term" value="C:cell outer membrane"/>
    <property type="evidence" value="ECO:0007669"/>
    <property type="project" value="UniProtKB-SubCell"/>
</dbReference>
<feature type="signal peptide" evidence="6">
    <location>
        <begin position="1"/>
        <end position="25"/>
    </location>
</feature>
<keyword evidence="3 6" id="KW-0732">Signal</keyword>
<dbReference type="OrthoDB" id="5462484at2"/>
<comment type="caution">
    <text evidence="7">The sequence shown here is derived from an EMBL/GenBank/DDBJ whole genome shotgun (WGS) entry which is preliminary data.</text>
</comment>
<keyword evidence="8" id="KW-1185">Reference proteome</keyword>
<evidence type="ECO:0000256" key="1">
    <source>
        <dbReference type="ARBA" id="ARBA00004442"/>
    </source>
</evidence>
<dbReference type="PANTHER" id="PTHR38776:SF1">
    <property type="entry name" value="MLTA-INTERACTING PROTEIN-RELATED"/>
    <property type="match status" value="1"/>
</dbReference>
<evidence type="ECO:0000256" key="4">
    <source>
        <dbReference type="ARBA" id="ARBA00023136"/>
    </source>
</evidence>
<dbReference type="AlphaFoldDB" id="A0A2U0SAW5"/>
<proteinExistence type="inferred from homology"/>
<protein>
    <submittedName>
        <fullName evidence="7">Structural protein MipA</fullName>
    </submittedName>
</protein>
<evidence type="ECO:0000256" key="3">
    <source>
        <dbReference type="ARBA" id="ARBA00022729"/>
    </source>
</evidence>
<accession>A0A2U0SAW5</accession>
<dbReference type="RefSeq" id="WP_116467918.1">
    <property type="nucleotide sequence ID" value="NZ_QENQ01000001.1"/>
</dbReference>
<feature type="chain" id="PRO_5015552175" evidence="6">
    <location>
        <begin position="26"/>
        <end position="284"/>
    </location>
</feature>
<keyword evidence="5" id="KW-0998">Cell outer membrane</keyword>
<evidence type="ECO:0000313" key="7">
    <source>
        <dbReference type="EMBL" id="PVX28469.1"/>
    </source>
</evidence>
<name>A0A2U0SAW5_9SPHN</name>
<evidence type="ECO:0000256" key="2">
    <source>
        <dbReference type="ARBA" id="ARBA00005722"/>
    </source>
</evidence>
<reference evidence="7 8" key="1">
    <citation type="submission" date="2018-05" db="EMBL/GenBank/DDBJ databases">
        <title>Description of Sphingomonas pokkalii sp nov, isolated from the rhizosphere of saline tolerant pokkali rice and its draft genome analysis.</title>
        <authorList>
            <person name="Menon R."/>
            <person name="Kumari S."/>
            <person name="Rameshkumar N."/>
        </authorList>
    </citation>
    <scope>NUCLEOTIDE SEQUENCE [LARGE SCALE GENOMIC DNA]</scope>
    <source>
        <strain evidence="7 8">L3B27</strain>
    </source>
</reference>
<evidence type="ECO:0000256" key="5">
    <source>
        <dbReference type="ARBA" id="ARBA00023237"/>
    </source>
</evidence>
<evidence type="ECO:0000256" key="6">
    <source>
        <dbReference type="SAM" id="SignalP"/>
    </source>
</evidence>
<dbReference type="PANTHER" id="PTHR38776">
    <property type="entry name" value="MLTA-INTERACTING PROTEIN-RELATED"/>
    <property type="match status" value="1"/>
</dbReference>
<organism evidence="7 8">
    <name type="scientific">Sphingomonas pokkalii</name>
    <dbReference type="NCBI Taxonomy" id="2175090"/>
    <lineage>
        <taxon>Bacteria</taxon>
        <taxon>Pseudomonadati</taxon>
        <taxon>Pseudomonadota</taxon>
        <taxon>Alphaproteobacteria</taxon>
        <taxon>Sphingomonadales</taxon>
        <taxon>Sphingomonadaceae</taxon>
        <taxon>Sphingomonas</taxon>
    </lineage>
</organism>
<dbReference type="EMBL" id="QENQ01000001">
    <property type="protein sequence ID" value="PVX28469.1"/>
    <property type="molecule type" value="Genomic_DNA"/>
</dbReference>
<dbReference type="InterPro" id="IPR010583">
    <property type="entry name" value="MipA"/>
</dbReference>
<dbReference type="Pfam" id="PF06629">
    <property type="entry name" value="MipA"/>
    <property type="match status" value="1"/>
</dbReference>
<comment type="similarity">
    <text evidence="2">Belongs to the MipA/OmpV family.</text>
</comment>
<comment type="subcellular location">
    <subcellularLocation>
        <location evidence="1">Cell outer membrane</location>
    </subcellularLocation>
</comment>
<keyword evidence="4" id="KW-0472">Membrane</keyword>